<sequence>MVSQPDCHKRVLITLQVLQQQVEPFSLQILFFQLHSSSNLGHPAVKHKQIHLLMQ</sequence>
<proteinExistence type="predicted"/>
<dbReference type="AlphaFoldDB" id="A0A2P2MK76"/>
<reference evidence="1" key="1">
    <citation type="submission" date="2018-02" db="EMBL/GenBank/DDBJ databases">
        <title>Rhizophora mucronata_Transcriptome.</title>
        <authorList>
            <person name="Meera S.P."/>
            <person name="Sreeshan A."/>
            <person name="Augustine A."/>
        </authorList>
    </citation>
    <scope>NUCLEOTIDE SEQUENCE</scope>
    <source>
        <tissue evidence="1">Leaf</tissue>
    </source>
</reference>
<dbReference type="EMBL" id="GGEC01050098">
    <property type="protein sequence ID" value="MBX30582.1"/>
    <property type="molecule type" value="Transcribed_RNA"/>
</dbReference>
<protein>
    <submittedName>
        <fullName evidence="1">Putative vacuolar protein sorting-associated protein 13A isoform X7</fullName>
    </submittedName>
</protein>
<evidence type="ECO:0000313" key="1">
    <source>
        <dbReference type="EMBL" id="MBX30582.1"/>
    </source>
</evidence>
<accession>A0A2P2MK76</accession>
<name>A0A2P2MK76_RHIMU</name>
<organism evidence="1">
    <name type="scientific">Rhizophora mucronata</name>
    <name type="common">Asiatic mangrove</name>
    <dbReference type="NCBI Taxonomy" id="61149"/>
    <lineage>
        <taxon>Eukaryota</taxon>
        <taxon>Viridiplantae</taxon>
        <taxon>Streptophyta</taxon>
        <taxon>Embryophyta</taxon>
        <taxon>Tracheophyta</taxon>
        <taxon>Spermatophyta</taxon>
        <taxon>Magnoliopsida</taxon>
        <taxon>eudicotyledons</taxon>
        <taxon>Gunneridae</taxon>
        <taxon>Pentapetalae</taxon>
        <taxon>rosids</taxon>
        <taxon>fabids</taxon>
        <taxon>Malpighiales</taxon>
        <taxon>Rhizophoraceae</taxon>
        <taxon>Rhizophora</taxon>
    </lineage>
</organism>